<dbReference type="PANTHER" id="PTHR18964">
    <property type="entry name" value="ROK (REPRESSOR, ORF, KINASE) FAMILY"/>
    <property type="match status" value="1"/>
</dbReference>
<dbReference type="Gene3D" id="3.40.50.300">
    <property type="entry name" value="P-loop containing nucleotide triphosphate hydrolases"/>
    <property type="match status" value="1"/>
</dbReference>
<accession>A0A017HS56</accession>
<dbReference type="PROSITE" id="PS01125">
    <property type="entry name" value="ROK"/>
    <property type="match status" value="1"/>
</dbReference>
<evidence type="ECO:0008006" key="4">
    <source>
        <dbReference type="Google" id="ProtNLM"/>
    </source>
</evidence>
<evidence type="ECO:0000313" key="2">
    <source>
        <dbReference type="EMBL" id="EYD77221.1"/>
    </source>
</evidence>
<dbReference type="RefSeq" id="WP_037279441.1">
    <property type="nucleotide sequence ID" value="NZ_KK088561.1"/>
</dbReference>
<dbReference type="InterPro" id="IPR043129">
    <property type="entry name" value="ATPase_NBD"/>
</dbReference>
<dbReference type="InterPro" id="IPR000600">
    <property type="entry name" value="ROK"/>
</dbReference>
<dbReference type="SUPFAM" id="SSF52540">
    <property type="entry name" value="P-loop containing nucleoside triphosphate hydrolases"/>
    <property type="match status" value="1"/>
</dbReference>
<dbReference type="PATRIC" id="fig|442562.3.peg.1158"/>
<dbReference type="Pfam" id="PF13671">
    <property type="entry name" value="AAA_33"/>
    <property type="match status" value="1"/>
</dbReference>
<dbReference type="InterPro" id="IPR049874">
    <property type="entry name" value="ROK_cs"/>
</dbReference>
<proteinExistence type="inferred from homology"/>
<comment type="caution">
    <text evidence="2">The sequence shown here is derived from an EMBL/GenBank/DDBJ whole genome shotgun (WGS) entry which is preliminary data.</text>
</comment>
<evidence type="ECO:0000313" key="3">
    <source>
        <dbReference type="Proteomes" id="UP000019666"/>
    </source>
</evidence>
<dbReference type="PANTHER" id="PTHR18964:SF149">
    <property type="entry name" value="BIFUNCTIONAL UDP-N-ACETYLGLUCOSAMINE 2-EPIMERASE_N-ACETYLMANNOSAMINE KINASE"/>
    <property type="match status" value="1"/>
</dbReference>
<dbReference type="Proteomes" id="UP000019666">
    <property type="component" value="Unassembled WGS sequence"/>
</dbReference>
<protein>
    <recommendedName>
        <fullName evidence="4">Glucokinase</fullName>
    </recommendedName>
</protein>
<reference evidence="2 3" key="1">
    <citation type="submission" date="2013-02" db="EMBL/GenBank/DDBJ databases">
        <authorList>
            <person name="Fiebig A."/>
            <person name="Goeker M."/>
            <person name="Klenk H.-P.P."/>
        </authorList>
    </citation>
    <scope>NUCLEOTIDE SEQUENCE [LARGE SCALE GENOMIC DNA]</scope>
    <source>
        <strain evidence="2 3">DSM 19309</strain>
    </source>
</reference>
<dbReference type="Gene3D" id="3.30.420.40">
    <property type="match status" value="2"/>
</dbReference>
<organism evidence="2 3">
    <name type="scientific">Rubellimicrobium mesophilum DSM 19309</name>
    <dbReference type="NCBI Taxonomy" id="442562"/>
    <lineage>
        <taxon>Bacteria</taxon>
        <taxon>Pseudomonadati</taxon>
        <taxon>Pseudomonadota</taxon>
        <taxon>Alphaproteobacteria</taxon>
        <taxon>Rhodobacterales</taxon>
        <taxon>Roseobacteraceae</taxon>
        <taxon>Rubellimicrobium</taxon>
    </lineage>
</organism>
<dbReference type="Pfam" id="PF00480">
    <property type="entry name" value="ROK"/>
    <property type="match status" value="1"/>
</dbReference>
<dbReference type="AlphaFoldDB" id="A0A017HS56"/>
<keyword evidence="3" id="KW-1185">Reference proteome</keyword>
<evidence type="ECO:0000256" key="1">
    <source>
        <dbReference type="ARBA" id="ARBA00006479"/>
    </source>
</evidence>
<dbReference type="EMBL" id="AOSK01000032">
    <property type="protein sequence ID" value="EYD77221.1"/>
    <property type="molecule type" value="Genomic_DNA"/>
</dbReference>
<dbReference type="STRING" id="442562.Rumeso_01168"/>
<gene>
    <name evidence="2" type="ORF">Rumeso_01168</name>
</gene>
<dbReference type="OrthoDB" id="9810372at2"/>
<name>A0A017HS56_9RHOB</name>
<dbReference type="HOGENOM" id="CLU_576027_0_0_5"/>
<dbReference type="SUPFAM" id="SSF53067">
    <property type="entry name" value="Actin-like ATPase domain"/>
    <property type="match status" value="1"/>
</dbReference>
<sequence>MSPRAAIGIDIGGTHLRAALVSSKGTILAQRRVATRREPEAVLADCLALVAELRVPEAVGVGIGVPGRVDAERREVLSGGYVDLSGMPFAERVQEATGLRVLVENDAAMALLAEQAFGAARGCGNAVLLTIGTGIGGAMLERGRLLRGKRTAGQLGHLVMEPEGLSCLCGRRGCLETVSSGTALGRLVAEAGLSAGTRAGDLLARAEEPAARAVLRAWAGPLRRAVDSLAAALDPEVVLLGGGLGAEAVAALGALPSSGSPWFGVPVRATALGDEAGVIGAAVAALSGRVTKRAVLVNGVPASGKSTVARALAEALGWPRLTLDTVKQPFLEELPPGDRLFNRTLGRASYRAIWDLMRDAPEGSGFVVDAWFGFQPLAMLSEGLGRAGMDAVAEVWCEAPPEEIGRRYAERVAGRGPGHPGLDYVPELVELARRAGPTGLAPVHRVDTTKPLDSGGLVASVREMLEIPLSQQGT</sequence>
<dbReference type="InterPro" id="IPR027417">
    <property type="entry name" value="P-loop_NTPase"/>
</dbReference>
<comment type="similarity">
    <text evidence="1">Belongs to the ROK (NagC/XylR) family.</text>
</comment>